<sequence length="221" mass="24410">MIYGPTSKTSTSEMVKDSVAVVDSFRTIASLMVTSPAFRQLGSDVILLSRDILADGAELVADQAASAADATRPSENERKEGVDYGKLKEKGKAHAKHTVSGLYQAQAKEAAFDKAVDTVKVCRRPALRSRPSSRAHPPLSPYHSTLTKNSPPRMKPKTSSSPGSNKSSSKHKRTSRTTKPSTPSSILSRNTHTRRKMRWMRRWRRAMSAMRMKKSSRRVGI</sequence>
<proteinExistence type="predicted"/>
<evidence type="ECO:0000313" key="2">
    <source>
        <dbReference type="Proteomes" id="UP001234202"/>
    </source>
</evidence>
<reference evidence="1" key="1">
    <citation type="submission" date="2023-04" db="EMBL/GenBank/DDBJ databases">
        <title>Draft Genome sequencing of Naganishia species isolated from polar environments using Oxford Nanopore Technology.</title>
        <authorList>
            <person name="Leo P."/>
            <person name="Venkateswaran K."/>
        </authorList>
    </citation>
    <scope>NUCLEOTIDE SEQUENCE</scope>
    <source>
        <strain evidence="1">DBVPG 5303</strain>
    </source>
</reference>
<gene>
    <name evidence="1" type="ORF">QFC24_001480</name>
</gene>
<name>A0ACC2XVF5_9TREE</name>
<evidence type="ECO:0000313" key="1">
    <source>
        <dbReference type="EMBL" id="KAJ9127242.1"/>
    </source>
</evidence>
<comment type="caution">
    <text evidence="1">The sequence shown here is derived from an EMBL/GenBank/DDBJ whole genome shotgun (WGS) entry which is preliminary data.</text>
</comment>
<organism evidence="1 2">
    <name type="scientific">Naganishia onofrii</name>
    <dbReference type="NCBI Taxonomy" id="1851511"/>
    <lineage>
        <taxon>Eukaryota</taxon>
        <taxon>Fungi</taxon>
        <taxon>Dikarya</taxon>
        <taxon>Basidiomycota</taxon>
        <taxon>Agaricomycotina</taxon>
        <taxon>Tremellomycetes</taxon>
        <taxon>Filobasidiales</taxon>
        <taxon>Filobasidiaceae</taxon>
        <taxon>Naganishia</taxon>
    </lineage>
</organism>
<dbReference type="EMBL" id="JASBWV010000003">
    <property type="protein sequence ID" value="KAJ9127242.1"/>
    <property type="molecule type" value="Genomic_DNA"/>
</dbReference>
<keyword evidence="2" id="KW-1185">Reference proteome</keyword>
<protein>
    <submittedName>
        <fullName evidence="1">Uncharacterized protein</fullName>
    </submittedName>
</protein>
<accession>A0ACC2XVF5</accession>
<dbReference type="Proteomes" id="UP001234202">
    <property type="component" value="Unassembled WGS sequence"/>
</dbReference>